<dbReference type="RefSeq" id="WP_091151275.1">
    <property type="nucleotide sequence ID" value="NZ_FNAI01000009.1"/>
</dbReference>
<reference evidence="1 2" key="1">
    <citation type="submission" date="2016-10" db="EMBL/GenBank/DDBJ databases">
        <authorList>
            <person name="de Groot N.N."/>
        </authorList>
    </citation>
    <scope>NUCLEOTIDE SEQUENCE [LARGE SCALE GENOMIC DNA]</scope>
    <source>
        <strain evidence="1 2">47C3B</strain>
    </source>
</reference>
<protein>
    <submittedName>
        <fullName evidence="1">Uncharacterized protein</fullName>
    </submittedName>
</protein>
<dbReference type="EMBL" id="FNAI01000009">
    <property type="protein sequence ID" value="SDE73732.1"/>
    <property type="molecule type" value="Genomic_DNA"/>
</dbReference>
<organism evidence="1 2">
    <name type="scientific">Mucilaginibacter pineti</name>
    <dbReference type="NCBI Taxonomy" id="1391627"/>
    <lineage>
        <taxon>Bacteria</taxon>
        <taxon>Pseudomonadati</taxon>
        <taxon>Bacteroidota</taxon>
        <taxon>Sphingobacteriia</taxon>
        <taxon>Sphingobacteriales</taxon>
        <taxon>Sphingobacteriaceae</taxon>
        <taxon>Mucilaginibacter</taxon>
    </lineage>
</organism>
<dbReference type="Proteomes" id="UP000199072">
    <property type="component" value="Unassembled WGS sequence"/>
</dbReference>
<accession>A0A1G7FCW3</accession>
<sequence length="153" mass="17482">MSKPTVRTHSYQHFEDLQLSSKEFYSALENLIKGYQYPDVTLSVVAKREGGIASSSREYLQVSKAPYNFLICAAPFGRSFFVSWWMEDGDDWLTAFFQRLPLIGRLFGPYAKSYYQVDTELIFTQSIDAIVRAAVGKLAAEHGYRQPDMKLAE</sequence>
<dbReference type="STRING" id="1391627.SAMN05216464_1091"/>
<dbReference type="AlphaFoldDB" id="A0A1G7FCW3"/>
<evidence type="ECO:0000313" key="2">
    <source>
        <dbReference type="Proteomes" id="UP000199072"/>
    </source>
</evidence>
<proteinExistence type="predicted"/>
<name>A0A1G7FCW3_9SPHI</name>
<evidence type="ECO:0000313" key="1">
    <source>
        <dbReference type="EMBL" id="SDE73732.1"/>
    </source>
</evidence>
<keyword evidence="2" id="KW-1185">Reference proteome</keyword>
<gene>
    <name evidence="1" type="ORF">SAMN05216464_1091</name>
</gene>
<dbReference type="OrthoDB" id="796582at2"/>